<feature type="domain" description="SAF" evidence="1">
    <location>
        <begin position="48"/>
        <end position="116"/>
    </location>
</feature>
<sequence>MRLVFGLVLLVGIALAGGAVYMAKGYIGQQQAQLAAAEQAKKAIVPTSEVFVVKKRLNYGQKLTPADVRAVRWPNAAIPEGAFVSMEQLFPEGESRPREVLRVIEKDEAILSAKVTEPGENAGVASRLSPGMRAFTIQTDVTSGVSGFLRPGDRVDVYWTGTLPGGPRVTRLIDANMQIIGINQSADEDRSSPVVARTVTVEITPRQVAALAQAQSSGRLSLSLVGVDDGTVSEFVEVDQNQLLDIEEKQVVVAPQEEKCYIRHRRGTETVQIEIPCTN</sequence>
<comment type="caution">
    <text evidence="2">The sequence shown here is derived from an EMBL/GenBank/DDBJ whole genome shotgun (WGS) entry which is preliminary data.</text>
</comment>
<organism evidence="2 3">
    <name type="scientific">Kangsaoukella pontilimi</name>
    <dbReference type="NCBI Taxonomy" id="2691042"/>
    <lineage>
        <taxon>Bacteria</taxon>
        <taxon>Pseudomonadati</taxon>
        <taxon>Pseudomonadota</taxon>
        <taxon>Alphaproteobacteria</taxon>
        <taxon>Rhodobacterales</taxon>
        <taxon>Paracoccaceae</taxon>
        <taxon>Kangsaoukella</taxon>
    </lineage>
</organism>
<proteinExistence type="predicted"/>
<dbReference type="EMBL" id="WUPT01000002">
    <property type="protein sequence ID" value="MXQ08741.1"/>
    <property type="molecule type" value="Genomic_DNA"/>
</dbReference>
<protein>
    <submittedName>
        <fullName evidence="2">Flp pilus assembly protein CpaB</fullName>
    </submittedName>
</protein>
<name>A0A7C9J4D5_9RHOB</name>
<dbReference type="InterPro" id="IPR017592">
    <property type="entry name" value="Pilus_assmbl_Flp-typ_CpaB"/>
</dbReference>
<reference evidence="2 3" key="1">
    <citation type="submission" date="2019-12" db="EMBL/GenBank/DDBJ databases">
        <authorList>
            <person name="Lee S.D."/>
        </authorList>
    </citation>
    <scope>NUCLEOTIDE SEQUENCE [LARGE SCALE GENOMIC DNA]</scope>
    <source>
        <strain evidence="2 3">GH1-50</strain>
    </source>
</reference>
<dbReference type="CDD" id="cd11614">
    <property type="entry name" value="SAF_CpaB_FlgA_like"/>
    <property type="match status" value="1"/>
</dbReference>
<keyword evidence="3" id="KW-1185">Reference proteome</keyword>
<accession>A0A7C9J4D5</accession>
<dbReference type="NCBIfam" id="TIGR03177">
    <property type="entry name" value="pilus_cpaB"/>
    <property type="match status" value="1"/>
</dbReference>
<dbReference type="InterPro" id="IPR013974">
    <property type="entry name" value="SAF"/>
</dbReference>
<dbReference type="InterPro" id="IPR031571">
    <property type="entry name" value="RcpC_dom"/>
</dbReference>
<evidence type="ECO:0000259" key="1">
    <source>
        <dbReference type="SMART" id="SM00858"/>
    </source>
</evidence>
<dbReference type="Pfam" id="PF08666">
    <property type="entry name" value="SAF"/>
    <property type="match status" value="1"/>
</dbReference>
<gene>
    <name evidence="2" type="primary">cpaB</name>
    <name evidence="2" type="ORF">GQ651_12865</name>
</gene>
<evidence type="ECO:0000313" key="2">
    <source>
        <dbReference type="EMBL" id="MXQ08741.1"/>
    </source>
</evidence>
<reference evidence="2 3" key="2">
    <citation type="submission" date="2020-03" db="EMBL/GenBank/DDBJ databases">
        <title>Kangsaoukella pontilimi gen. nov., sp. nov., a new member of the family Rhodobacteraceae isolated from a tidal mudflat.</title>
        <authorList>
            <person name="Kim I.S."/>
        </authorList>
    </citation>
    <scope>NUCLEOTIDE SEQUENCE [LARGE SCALE GENOMIC DNA]</scope>
    <source>
        <strain evidence="2 3">GH1-50</strain>
    </source>
</reference>
<dbReference type="AlphaFoldDB" id="A0A7C9J4D5"/>
<dbReference type="Proteomes" id="UP000480350">
    <property type="component" value="Unassembled WGS sequence"/>
</dbReference>
<dbReference type="RefSeq" id="WP_160764644.1">
    <property type="nucleotide sequence ID" value="NZ_WUPT01000002.1"/>
</dbReference>
<evidence type="ECO:0000313" key="3">
    <source>
        <dbReference type="Proteomes" id="UP000480350"/>
    </source>
</evidence>
<dbReference type="SMART" id="SM00858">
    <property type="entry name" value="SAF"/>
    <property type="match status" value="1"/>
</dbReference>
<dbReference type="Pfam" id="PF16976">
    <property type="entry name" value="RcpC"/>
    <property type="match status" value="1"/>
</dbReference>